<proteinExistence type="predicted"/>
<keyword evidence="4" id="KW-0539">Nucleus</keyword>
<feature type="domain" description="NLE" evidence="6">
    <location>
        <begin position="6"/>
        <end position="66"/>
    </location>
</feature>
<dbReference type="Pfam" id="PF08154">
    <property type="entry name" value="NLE"/>
    <property type="match status" value="1"/>
</dbReference>
<comment type="caution">
    <text evidence="7">The sequence shown here is derived from an EMBL/GenBank/DDBJ whole genome shotgun (WGS) entry which is preliminary data.</text>
</comment>
<dbReference type="GO" id="GO:0007219">
    <property type="term" value="P:Notch signaling pathway"/>
    <property type="evidence" value="ECO:0007669"/>
    <property type="project" value="TreeGrafter"/>
</dbReference>
<dbReference type="PROSITE" id="PS50082">
    <property type="entry name" value="WD_REPEATS_2"/>
    <property type="match status" value="1"/>
</dbReference>
<evidence type="ECO:0000313" key="8">
    <source>
        <dbReference type="Proteomes" id="UP001208570"/>
    </source>
</evidence>
<keyword evidence="2 5" id="KW-0853">WD repeat</keyword>
<dbReference type="InterPro" id="IPR001680">
    <property type="entry name" value="WD40_rpt"/>
</dbReference>
<dbReference type="GO" id="GO:0000027">
    <property type="term" value="P:ribosomal large subunit assembly"/>
    <property type="evidence" value="ECO:0007669"/>
    <property type="project" value="TreeGrafter"/>
</dbReference>
<dbReference type="EMBL" id="JAODUP010000044">
    <property type="protein sequence ID" value="KAK2165963.1"/>
    <property type="molecule type" value="Genomic_DNA"/>
</dbReference>
<evidence type="ECO:0000256" key="5">
    <source>
        <dbReference type="PROSITE-ProRule" id="PRU00221"/>
    </source>
</evidence>
<dbReference type="Proteomes" id="UP001208570">
    <property type="component" value="Unassembled WGS sequence"/>
</dbReference>
<sequence>MDDRQILAQLKSETGEVLGAPFDLPVNITADKLQLICNALLNKEERTPYSFFVGDKEIVSSLDQTLNDELLEGSEHVIEIIYQPQAIFKVRAVTRCTSTIEGHAEAVLHVQFSPTGKYLASGSGDTTVRFWDVNTETPHHTCKGHVMSDIAMPCSLGESFGFAYRLCNENRSL</sequence>
<dbReference type="AlphaFoldDB" id="A0AAD9K6M8"/>
<dbReference type="InterPro" id="IPR036322">
    <property type="entry name" value="WD40_repeat_dom_sf"/>
</dbReference>
<organism evidence="7 8">
    <name type="scientific">Paralvinella palmiformis</name>
    <dbReference type="NCBI Taxonomy" id="53620"/>
    <lineage>
        <taxon>Eukaryota</taxon>
        <taxon>Metazoa</taxon>
        <taxon>Spiralia</taxon>
        <taxon>Lophotrochozoa</taxon>
        <taxon>Annelida</taxon>
        <taxon>Polychaeta</taxon>
        <taxon>Sedentaria</taxon>
        <taxon>Canalipalpata</taxon>
        <taxon>Terebellida</taxon>
        <taxon>Terebelliformia</taxon>
        <taxon>Alvinellidae</taxon>
        <taxon>Paralvinella</taxon>
    </lineage>
</organism>
<feature type="repeat" description="WD" evidence="5">
    <location>
        <begin position="100"/>
        <end position="141"/>
    </location>
</feature>
<dbReference type="Pfam" id="PF00400">
    <property type="entry name" value="WD40"/>
    <property type="match status" value="1"/>
</dbReference>
<dbReference type="SUPFAM" id="SSF50978">
    <property type="entry name" value="WD40 repeat-like"/>
    <property type="match status" value="1"/>
</dbReference>
<dbReference type="PANTHER" id="PTHR19848:SF0">
    <property type="entry name" value="NOTCHLESS PROTEIN HOMOLOG 1"/>
    <property type="match status" value="1"/>
</dbReference>
<gene>
    <name evidence="7" type="ORF">LSH36_44g14062</name>
</gene>
<comment type="subcellular location">
    <subcellularLocation>
        <location evidence="1">Nucleus</location>
        <location evidence="1">Nucleolus</location>
    </subcellularLocation>
</comment>
<protein>
    <recommendedName>
        <fullName evidence="6">NLE domain-containing protein</fullName>
    </recommendedName>
</protein>
<evidence type="ECO:0000256" key="4">
    <source>
        <dbReference type="ARBA" id="ARBA00023242"/>
    </source>
</evidence>
<evidence type="ECO:0000256" key="1">
    <source>
        <dbReference type="ARBA" id="ARBA00004604"/>
    </source>
</evidence>
<keyword evidence="3" id="KW-0677">Repeat</keyword>
<dbReference type="InterPro" id="IPR019775">
    <property type="entry name" value="WD40_repeat_CS"/>
</dbReference>
<dbReference type="Gene3D" id="2.130.10.10">
    <property type="entry name" value="YVTN repeat-like/Quinoprotein amine dehydrogenase"/>
    <property type="match status" value="1"/>
</dbReference>
<keyword evidence="8" id="KW-1185">Reference proteome</keyword>
<dbReference type="PROSITE" id="PS50294">
    <property type="entry name" value="WD_REPEATS_REGION"/>
    <property type="match status" value="1"/>
</dbReference>
<name>A0AAD9K6M8_9ANNE</name>
<dbReference type="InterPro" id="IPR015943">
    <property type="entry name" value="WD40/YVTN_repeat-like_dom_sf"/>
</dbReference>
<dbReference type="SMART" id="SM00320">
    <property type="entry name" value="WD40"/>
    <property type="match status" value="1"/>
</dbReference>
<evidence type="ECO:0000313" key="7">
    <source>
        <dbReference type="EMBL" id="KAK2165963.1"/>
    </source>
</evidence>
<dbReference type="PANTHER" id="PTHR19848">
    <property type="entry name" value="WD40 REPEAT PROTEIN"/>
    <property type="match status" value="1"/>
</dbReference>
<evidence type="ECO:0000259" key="6">
    <source>
        <dbReference type="Pfam" id="PF08154"/>
    </source>
</evidence>
<evidence type="ECO:0000256" key="2">
    <source>
        <dbReference type="ARBA" id="ARBA00022574"/>
    </source>
</evidence>
<accession>A0AAD9K6M8</accession>
<evidence type="ECO:0000256" key="3">
    <source>
        <dbReference type="ARBA" id="ARBA00022737"/>
    </source>
</evidence>
<dbReference type="GO" id="GO:0005730">
    <property type="term" value="C:nucleolus"/>
    <property type="evidence" value="ECO:0007669"/>
    <property type="project" value="UniProtKB-SubCell"/>
</dbReference>
<dbReference type="PROSITE" id="PS00678">
    <property type="entry name" value="WD_REPEATS_1"/>
    <property type="match status" value="1"/>
</dbReference>
<dbReference type="InterPro" id="IPR012972">
    <property type="entry name" value="NLE"/>
</dbReference>
<reference evidence="7" key="1">
    <citation type="journal article" date="2023" name="Mol. Biol. Evol.">
        <title>Third-Generation Sequencing Reveals the Adaptive Role of the Epigenome in Three Deep-Sea Polychaetes.</title>
        <authorList>
            <person name="Perez M."/>
            <person name="Aroh O."/>
            <person name="Sun Y."/>
            <person name="Lan Y."/>
            <person name="Juniper S.K."/>
            <person name="Young C.R."/>
            <person name="Angers B."/>
            <person name="Qian P.Y."/>
        </authorList>
    </citation>
    <scope>NUCLEOTIDE SEQUENCE</scope>
    <source>
        <strain evidence="7">P08H-3</strain>
    </source>
</reference>